<dbReference type="EMBL" id="AEAI01002702">
    <property type="protein sequence ID" value="EGH47997.1"/>
    <property type="molecule type" value="Genomic_DNA"/>
</dbReference>
<comment type="caution">
    <text evidence="4">The sequence shown here is derived from an EMBL/GenBank/DDBJ whole genome shotgun (WGS) entry which is preliminary data.</text>
</comment>
<evidence type="ECO:0000256" key="1">
    <source>
        <dbReference type="ARBA" id="ARBA00009075"/>
    </source>
</evidence>
<dbReference type="Proteomes" id="UP000004986">
    <property type="component" value="Unassembled WGS sequence"/>
</dbReference>
<gene>
    <name evidence="4" type="ORF">PSYPI_39244</name>
</gene>
<sequence>SSAAAADDLSRAGAAVKARFSNTVIKYGDQMPQLPVLNYDNSRLLPESYTGTLITSKEIDGLEVVAGRFTQEARKSAEGRDSGDLKSINVYGASYKFTDEFSAAFYASDNEDVFKKQYLNLNYVFALPQDQSLTFDFNGYKTR</sequence>
<evidence type="ECO:0000313" key="5">
    <source>
        <dbReference type="Proteomes" id="UP000004986"/>
    </source>
</evidence>
<accession>F3GLP4</accession>
<keyword evidence="2" id="KW-0813">Transport</keyword>
<keyword evidence="5" id="KW-1185">Reference proteome</keyword>
<feature type="non-terminal residue" evidence="4">
    <location>
        <position position="1"/>
    </location>
</feature>
<organism evidence="4 5">
    <name type="scientific">Pseudomonas syringae pv. pisi str. 1704B</name>
    <dbReference type="NCBI Taxonomy" id="629263"/>
    <lineage>
        <taxon>Bacteria</taxon>
        <taxon>Pseudomonadati</taxon>
        <taxon>Pseudomonadota</taxon>
        <taxon>Gammaproteobacteria</taxon>
        <taxon>Pseudomonadales</taxon>
        <taxon>Pseudomonadaceae</taxon>
        <taxon>Pseudomonas</taxon>
        <taxon>Pseudomonas syringae</taxon>
    </lineage>
</organism>
<dbReference type="Pfam" id="PF03573">
    <property type="entry name" value="OprD"/>
    <property type="match status" value="1"/>
</dbReference>
<reference evidence="4 5" key="1">
    <citation type="journal article" date="2011" name="PLoS Pathog.">
        <title>Dynamic evolution of pathogenicity revealed by sequencing and comparative genomics of 19 Pseudomonas syringae isolates.</title>
        <authorList>
            <person name="Baltrus D.A."/>
            <person name="Nishimura M.T."/>
            <person name="Romanchuk A."/>
            <person name="Chang J.H."/>
            <person name="Mukhtar M.S."/>
            <person name="Cherkis K."/>
            <person name="Roach J."/>
            <person name="Grant S.R."/>
            <person name="Jones C.D."/>
            <person name="Dangl J.L."/>
        </authorList>
    </citation>
    <scope>NUCLEOTIDE SEQUENCE [LARGE SCALE GENOMIC DNA]</scope>
    <source>
        <strain evidence="4 5">1704B</strain>
    </source>
</reference>
<name>F3GLP4_PSESJ</name>
<dbReference type="HOGENOM" id="CLU_1810292_0_0_6"/>
<dbReference type="Gene3D" id="2.40.160.10">
    <property type="entry name" value="Porin"/>
    <property type="match status" value="1"/>
</dbReference>
<dbReference type="GO" id="GO:0015288">
    <property type="term" value="F:porin activity"/>
    <property type="evidence" value="ECO:0007669"/>
    <property type="project" value="TreeGrafter"/>
</dbReference>
<evidence type="ECO:0000256" key="2">
    <source>
        <dbReference type="ARBA" id="ARBA00022448"/>
    </source>
</evidence>
<evidence type="ECO:0000256" key="3">
    <source>
        <dbReference type="ARBA" id="ARBA00022729"/>
    </source>
</evidence>
<feature type="non-terminal residue" evidence="4">
    <location>
        <position position="143"/>
    </location>
</feature>
<dbReference type="InterPro" id="IPR023614">
    <property type="entry name" value="Porin_dom_sf"/>
</dbReference>
<dbReference type="AlphaFoldDB" id="F3GLP4"/>
<dbReference type="PANTHER" id="PTHR34596">
    <property type="entry name" value="CHITOPORIN"/>
    <property type="match status" value="1"/>
</dbReference>
<dbReference type="PANTHER" id="PTHR34596:SF2">
    <property type="entry name" value="CHITOPORIN"/>
    <property type="match status" value="1"/>
</dbReference>
<protein>
    <submittedName>
        <fullName evidence="4">Outer membrane porin</fullName>
    </submittedName>
</protein>
<dbReference type="InterPro" id="IPR005318">
    <property type="entry name" value="OM_porin_bac"/>
</dbReference>
<keyword evidence="3" id="KW-0732">Signal</keyword>
<proteinExistence type="inferred from homology"/>
<comment type="similarity">
    <text evidence="1">Belongs to the outer membrane porin (Opr) (TC 1.B.25) family.</text>
</comment>
<dbReference type="GO" id="GO:0016020">
    <property type="term" value="C:membrane"/>
    <property type="evidence" value="ECO:0007669"/>
    <property type="project" value="InterPro"/>
</dbReference>
<evidence type="ECO:0000313" key="4">
    <source>
        <dbReference type="EMBL" id="EGH47997.1"/>
    </source>
</evidence>